<dbReference type="EMBL" id="FQUS01000002">
    <property type="protein sequence ID" value="SHE61170.1"/>
    <property type="molecule type" value="Genomic_DNA"/>
</dbReference>
<keyword evidence="3" id="KW-1185">Reference proteome</keyword>
<dbReference type="AlphaFoldDB" id="A0A1M4UX07"/>
<evidence type="ECO:0000313" key="3">
    <source>
        <dbReference type="Proteomes" id="UP000184041"/>
    </source>
</evidence>
<keyword evidence="1" id="KW-0472">Membrane</keyword>
<feature type="transmembrane region" description="Helical" evidence="1">
    <location>
        <begin position="15"/>
        <end position="35"/>
    </location>
</feature>
<protein>
    <submittedName>
        <fullName evidence="2">Uncharacterized protein</fullName>
    </submittedName>
</protein>
<accession>A0A1M4UX07</accession>
<organism evidence="2 3">
    <name type="scientific">Fodinibius roseus</name>
    <dbReference type="NCBI Taxonomy" id="1194090"/>
    <lineage>
        <taxon>Bacteria</taxon>
        <taxon>Pseudomonadati</taxon>
        <taxon>Balneolota</taxon>
        <taxon>Balneolia</taxon>
        <taxon>Balneolales</taxon>
        <taxon>Balneolaceae</taxon>
        <taxon>Fodinibius</taxon>
    </lineage>
</organism>
<gene>
    <name evidence="2" type="ORF">SAMN05443144_102144</name>
</gene>
<sequence length="46" mass="5508">MKISFEYGHDFEKRITILPATFLGLMVPALLVRYYRRDFRRSKNGT</sequence>
<reference evidence="2 3" key="1">
    <citation type="submission" date="2016-11" db="EMBL/GenBank/DDBJ databases">
        <authorList>
            <person name="Jaros S."/>
            <person name="Januszkiewicz K."/>
            <person name="Wedrychowicz H."/>
        </authorList>
    </citation>
    <scope>NUCLEOTIDE SEQUENCE [LARGE SCALE GENOMIC DNA]</scope>
    <source>
        <strain evidence="2 3">DSM 21986</strain>
    </source>
</reference>
<evidence type="ECO:0000313" key="2">
    <source>
        <dbReference type="EMBL" id="SHE61170.1"/>
    </source>
</evidence>
<keyword evidence="1" id="KW-0812">Transmembrane</keyword>
<name>A0A1M4UX07_9BACT</name>
<dbReference type="Proteomes" id="UP000184041">
    <property type="component" value="Unassembled WGS sequence"/>
</dbReference>
<dbReference type="RefSeq" id="WP_211483068.1">
    <property type="nucleotide sequence ID" value="NZ_FQUS01000002.1"/>
</dbReference>
<evidence type="ECO:0000256" key="1">
    <source>
        <dbReference type="SAM" id="Phobius"/>
    </source>
</evidence>
<keyword evidence="1" id="KW-1133">Transmembrane helix</keyword>
<proteinExistence type="predicted"/>